<dbReference type="PANTHER" id="PTHR48050:SF13">
    <property type="entry name" value="STEROL 3-BETA-GLUCOSYLTRANSFERASE UGT80A2"/>
    <property type="match status" value="1"/>
</dbReference>
<proteinExistence type="predicted"/>
<reference evidence="3" key="1">
    <citation type="submission" date="2021-06" db="EMBL/GenBank/DDBJ databases">
        <title>Comparative genomics, transcriptomics and evolutionary studies reveal genomic signatures of adaptation to plant cell wall in hemibiotrophic fungi.</title>
        <authorList>
            <consortium name="DOE Joint Genome Institute"/>
            <person name="Baroncelli R."/>
            <person name="Diaz J.F."/>
            <person name="Benocci T."/>
            <person name="Peng M."/>
            <person name="Battaglia E."/>
            <person name="Haridas S."/>
            <person name="Andreopoulos W."/>
            <person name="Labutti K."/>
            <person name="Pangilinan J."/>
            <person name="Floch G.L."/>
            <person name="Makela M.R."/>
            <person name="Henrissat B."/>
            <person name="Grigoriev I.V."/>
            <person name="Crouch J.A."/>
            <person name="De Vries R.P."/>
            <person name="Sukno S.A."/>
            <person name="Thon M.R."/>
        </authorList>
    </citation>
    <scope>NUCLEOTIDE SEQUENCE</scope>
    <source>
        <strain evidence="3">CBS 125086</strain>
    </source>
</reference>
<dbReference type="GO" id="GO:0005975">
    <property type="term" value="P:carbohydrate metabolic process"/>
    <property type="evidence" value="ECO:0007669"/>
    <property type="project" value="InterPro"/>
</dbReference>
<dbReference type="AlphaFoldDB" id="A0AAD8PLU1"/>
<feature type="region of interest" description="Disordered" evidence="1">
    <location>
        <begin position="83"/>
        <end position="148"/>
    </location>
</feature>
<evidence type="ECO:0000256" key="1">
    <source>
        <dbReference type="SAM" id="MobiDB-lite"/>
    </source>
</evidence>
<dbReference type="GeneID" id="85444635"/>
<evidence type="ECO:0000313" key="3">
    <source>
        <dbReference type="EMBL" id="KAK1569976.1"/>
    </source>
</evidence>
<dbReference type="SUPFAM" id="SSF53756">
    <property type="entry name" value="UDP-Glycosyltransferase/glycogen phosphorylase"/>
    <property type="match status" value="1"/>
</dbReference>
<organism evidence="3 4">
    <name type="scientific">Colletotrichum navitas</name>
    <dbReference type="NCBI Taxonomy" id="681940"/>
    <lineage>
        <taxon>Eukaryota</taxon>
        <taxon>Fungi</taxon>
        <taxon>Dikarya</taxon>
        <taxon>Ascomycota</taxon>
        <taxon>Pezizomycotina</taxon>
        <taxon>Sordariomycetes</taxon>
        <taxon>Hypocreomycetidae</taxon>
        <taxon>Glomerellales</taxon>
        <taxon>Glomerellaceae</taxon>
        <taxon>Colletotrichum</taxon>
        <taxon>Colletotrichum graminicola species complex</taxon>
    </lineage>
</organism>
<feature type="compositionally biased region" description="Low complexity" evidence="1">
    <location>
        <begin position="131"/>
        <end position="148"/>
    </location>
</feature>
<dbReference type="Gene3D" id="3.40.50.2000">
    <property type="entry name" value="Glycogen Phosphorylase B"/>
    <property type="match status" value="1"/>
</dbReference>
<dbReference type="RefSeq" id="XP_060408163.1">
    <property type="nucleotide sequence ID" value="XM_060560395.1"/>
</dbReference>
<keyword evidence="4" id="KW-1185">Reference proteome</keyword>
<comment type="caution">
    <text evidence="3">The sequence shown here is derived from an EMBL/GenBank/DDBJ whole genome shotgun (WGS) entry which is preliminary data.</text>
</comment>
<evidence type="ECO:0000259" key="2">
    <source>
        <dbReference type="Pfam" id="PF03033"/>
    </source>
</evidence>
<dbReference type="Proteomes" id="UP001230504">
    <property type="component" value="Unassembled WGS sequence"/>
</dbReference>
<sequence>MRLNIVILFMGSRGDLQPSLAVAKLLQRRHGHRVRIMSHPPYRDAVEAAGVGFCSIGRTDIKTMMERRLLPREELNKLVPTIRSDFRDMGERGQIPSGDEVRRQRRPGQRREPRGHVPRLVTEPVQPGGRPLHVPLVAAPAPEADGLA</sequence>
<dbReference type="PANTHER" id="PTHR48050">
    <property type="entry name" value="STEROL 3-BETA-GLUCOSYLTRANSFERASE"/>
    <property type="match status" value="1"/>
</dbReference>
<accession>A0AAD8PLU1</accession>
<dbReference type="Pfam" id="PF03033">
    <property type="entry name" value="Glyco_transf_28"/>
    <property type="match status" value="1"/>
</dbReference>
<gene>
    <name evidence="3" type="ORF">LY79DRAFT_584354</name>
</gene>
<name>A0AAD8PLU1_9PEZI</name>
<dbReference type="InterPro" id="IPR004276">
    <property type="entry name" value="GlycoTrans_28_N"/>
</dbReference>
<feature type="domain" description="Glycosyltransferase family 28 N-terminal" evidence="2">
    <location>
        <begin position="5"/>
        <end position="65"/>
    </location>
</feature>
<dbReference type="InterPro" id="IPR050426">
    <property type="entry name" value="Glycosyltransferase_28"/>
</dbReference>
<dbReference type="GO" id="GO:0016758">
    <property type="term" value="F:hexosyltransferase activity"/>
    <property type="evidence" value="ECO:0007669"/>
    <property type="project" value="InterPro"/>
</dbReference>
<protein>
    <recommendedName>
        <fullName evidence="2">Glycosyltransferase family 28 N-terminal domain-containing protein</fullName>
    </recommendedName>
</protein>
<dbReference type="EMBL" id="JAHLJV010000117">
    <property type="protein sequence ID" value="KAK1569976.1"/>
    <property type="molecule type" value="Genomic_DNA"/>
</dbReference>
<evidence type="ECO:0000313" key="4">
    <source>
        <dbReference type="Proteomes" id="UP001230504"/>
    </source>
</evidence>